<gene>
    <name evidence="2" type="ORF">GCM10017667_21570</name>
</gene>
<feature type="compositionally biased region" description="Pro residues" evidence="1">
    <location>
        <begin position="13"/>
        <end position="23"/>
    </location>
</feature>
<feature type="region of interest" description="Disordered" evidence="1">
    <location>
        <begin position="1"/>
        <end position="86"/>
    </location>
</feature>
<reference evidence="2" key="1">
    <citation type="journal article" date="2014" name="Int. J. Syst. Evol. Microbiol.">
        <title>Complete genome sequence of Corynebacterium casei LMG S-19264T (=DSM 44701T), isolated from a smear-ripened cheese.</title>
        <authorList>
            <consortium name="US DOE Joint Genome Institute (JGI-PGF)"/>
            <person name="Walter F."/>
            <person name="Albersmeier A."/>
            <person name="Kalinowski J."/>
            <person name="Ruckert C."/>
        </authorList>
    </citation>
    <scope>NUCLEOTIDE SEQUENCE</scope>
    <source>
        <strain evidence="2">JCM 4122</strain>
    </source>
</reference>
<dbReference type="AlphaFoldDB" id="A0A919EJL3"/>
<feature type="compositionally biased region" description="Basic residues" evidence="1">
    <location>
        <begin position="75"/>
        <end position="86"/>
    </location>
</feature>
<comment type="caution">
    <text evidence="2">The sequence shown here is derived from an EMBL/GenBank/DDBJ whole genome shotgun (WGS) entry which is preliminary data.</text>
</comment>
<evidence type="ECO:0000256" key="1">
    <source>
        <dbReference type="SAM" id="MobiDB-lite"/>
    </source>
</evidence>
<keyword evidence="3" id="KW-1185">Reference proteome</keyword>
<protein>
    <submittedName>
        <fullName evidence="2">Uncharacterized protein</fullName>
    </submittedName>
</protein>
<organism evidence="2 3">
    <name type="scientific">Streptomyces filamentosus</name>
    <name type="common">Streptomyces roseosporus</name>
    <dbReference type="NCBI Taxonomy" id="67294"/>
    <lineage>
        <taxon>Bacteria</taxon>
        <taxon>Bacillati</taxon>
        <taxon>Actinomycetota</taxon>
        <taxon>Actinomycetes</taxon>
        <taxon>Kitasatosporales</taxon>
        <taxon>Streptomycetaceae</taxon>
        <taxon>Streptomyces</taxon>
    </lineage>
</organism>
<dbReference type="EMBL" id="BNBE01000001">
    <property type="protein sequence ID" value="GHF91866.1"/>
    <property type="molecule type" value="Genomic_DNA"/>
</dbReference>
<accession>A0A919EJL3</accession>
<proteinExistence type="predicted"/>
<name>A0A919EJL3_STRFL</name>
<evidence type="ECO:0000313" key="2">
    <source>
        <dbReference type="EMBL" id="GHF91866.1"/>
    </source>
</evidence>
<reference evidence="2" key="2">
    <citation type="submission" date="2020-09" db="EMBL/GenBank/DDBJ databases">
        <authorList>
            <person name="Sun Q."/>
            <person name="Ohkuma M."/>
        </authorList>
    </citation>
    <scope>NUCLEOTIDE SEQUENCE</scope>
    <source>
        <strain evidence="2">JCM 4122</strain>
    </source>
</reference>
<evidence type="ECO:0000313" key="3">
    <source>
        <dbReference type="Proteomes" id="UP000632849"/>
    </source>
</evidence>
<sequence length="86" mass="9242">MQPPHWHGAPDWQPQPQPEPQPQAPSTGSRVRSRGASAGEPVVMMGDSAMGGPSLAGRASSLRPPLHAHQDRRINGARKPRASVRR</sequence>
<dbReference type="Proteomes" id="UP000632849">
    <property type="component" value="Unassembled WGS sequence"/>
</dbReference>